<organism evidence="2 3">
    <name type="scientific">Tranquillimonas rosea</name>
    <dbReference type="NCBI Taxonomy" id="641238"/>
    <lineage>
        <taxon>Bacteria</taxon>
        <taxon>Pseudomonadati</taxon>
        <taxon>Pseudomonadota</taxon>
        <taxon>Alphaproteobacteria</taxon>
        <taxon>Rhodobacterales</taxon>
        <taxon>Roseobacteraceae</taxon>
        <taxon>Tranquillimonas</taxon>
    </lineage>
</organism>
<evidence type="ECO:0000259" key="1">
    <source>
        <dbReference type="Pfam" id="PF01370"/>
    </source>
</evidence>
<evidence type="ECO:0000313" key="3">
    <source>
        <dbReference type="Proteomes" id="UP000198885"/>
    </source>
</evidence>
<name>A0A1H9RCM3_9RHOB</name>
<gene>
    <name evidence="2" type="ORF">SAMN04490244_102209</name>
</gene>
<dbReference type="PANTHER" id="PTHR43245:SF55">
    <property type="entry name" value="NAD(P)-BINDING DOMAIN-CONTAINING PROTEIN"/>
    <property type="match status" value="1"/>
</dbReference>
<proteinExistence type="predicted"/>
<dbReference type="PANTHER" id="PTHR43245">
    <property type="entry name" value="BIFUNCTIONAL POLYMYXIN RESISTANCE PROTEIN ARNA"/>
    <property type="match status" value="1"/>
</dbReference>
<reference evidence="2 3" key="1">
    <citation type="submission" date="2016-10" db="EMBL/GenBank/DDBJ databases">
        <authorList>
            <person name="de Groot N.N."/>
        </authorList>
    </citation>
    <scope>NUCLEOTIDE SEQUENCE [LARGE SCALE GENOMIC DNA]</scope>
    <source>
        <strain evidence="2 3">DSM 23042</strain>
    </source>
</reference>
<dbReference type="Proteomes" id="UP000198885">
    <property type="component" value="Unassembled WGS sequence"/>
</dbReference>
<dbReference type="Gene3D" id="3.40.50.720">
    <property type="entry name" value="NAD(P)-binding Rossmann-like Domain"/>
    <property type="match status" value="1"/>
</dbReference>
<feature type="domain" description="NAD-dependent epimerase/dehydratase" evidence="1">
    <location>
        <begin position="3"/>
        <end position="222"/>
    </location>
</feature>
<sequence>MRVAVTGASGLVGHPVAAGLLRRGHEVTTLCRAPVPLPGAGHRAYTLGDRPDLSGIDALVHAAFSHVPGKYRGGEGDDPQGFLRSNLDGSLALFDAARQASVPHVVFLSSRAVYGPNPPGTSLHEEMTPRPDTLYGEVKLAAEEALAAMAADFESAVSLRATGVYGPPPPARAHKWADLFKAFARGDEVAPRAGTEVHADDLCAAIDRVLGARDRPAPLYNVSAFVLDRHDLLACYARIAGLSIAPPPRADTTSLNAMSTQRLRQLGWQPRGAETLKRDLRAML</sequence>
<dbReference type="SUPFAM" id="SSF51735">
    <property type="entry name" value="NAD(P)-binding Rossmann-fold domains"/>
    <property type="match status" value="1"/>
</dbReference>
<accession>A0A1H9RCM3</accession>
<dbReference type="InterPro" id="IPR036291">
    <property type="entry name" value="NAD(P)-bd_dom_sf"/>
</dbReference>
<dbReference type="STRING" id="641238.SAMN04490244_102209"/>
<keyword evidence="3" id="KW-1185">Reference proteome</keyword>
<dbReference type="Pfam" id="PF01370">
    <property type="entry name" value="Epimerase"/>
    <property type="match status" value="1"/>
</dbReference>
<dbReference type="RefSeq" id="WP_092688810.1">
    <property type="nucleotide sequence ID" value="NZ_FOGU01000002.1"/>
</dbReference>
<evidence type="ECO:0000313" key="2">
    <source>
        <dbReference type="EMBL" id="SER70295.1"/>
    </source>
</evidence>
<protein>
    <submittedName>
        <fullName evidence="2">Nucleoside-diphosphate-sugar epimerase</fullName>
    </submittedName>
</protein>
<dbReference type="InterPro" id="IPR050177">
    <property type="entry name" value="Lipid_A_modif_metabolic_enz"/>
</dbReference>
<dbReference type="CDD" id="cd08946">
    <property type="entry name" value="SDR_e"/>
    <property type="match status" value="1"/>
</dbReference>
<dbReference type="EMBL" id="FOGU01000002">
    <property type="protein sequence ID" value="SER70295.1"/>
    <property type="molecule type" value="Genomic_DNA"/>
</dbReference>
<dbReference type="AlphaFoldDB" id="A0A1H9RCM3"/>
<dbReference type="InterPro" id="IPR001509">
    <property type="entry name" value="Epimerase_deHydtase"/>
</dbReference>
<dbReference type="OrthoDB" id="9814124at2"/>